<dbReference type="OrthoDB" id="9816357at2"/>
<dbReference type="EMBL" id="CP046313">
    <property type="protein sequence ID" value="QGS07633.1"/>
    <property type="molecule type" value="Genomic_DNA"/>
</dbReference>
<dbReference type="EMBL" id="PNGT01000006">
    <property type="protein sequence ID" value="PMC52140.1"/>
    <property type="molecule type" value="Genomic_DNA"/>
</dbReference>
<evidence type="ECO:0000256" key="1">
    <source>
        <dbReference type="SAM" id="MobiDB-lite"/>
    </source>
</evidence>
<feature type="chain" id="PRO_5014659571" description="Lipoprotein" evidence="2">
    <location>
        <begin position="23"/>
        <end position="285"/>
    </location>
</feature>
<name>A0A2N6SDY8_9BACL</name>
<feature type="signal peptide" evidence="2">
    <location>
        <begin position="1"/>
        <end position="22"/>
    </location>
</feature>
<reference evidence="3 5" key="1">
    <citation type="submission" date="2017-09" db="EMBL/GenBank/DDBJ databases">
        <title>Bacterial strain isolated from the female urinary microbiota.</title>
        <authorList>
            <person name="Thomas-White K."/>
            <person name="Kumar N."/>
            <person name="Forster S."/>
            <person name="Putonti C."/>
            <person name="Lawley T."/>
            <person name="Wolfe A.J."/>
        </authorList>
    </citation>
    <scope>NUCLEOTIDE SEQUENCE [LARGE SCALE GENOMIC DNA]</scope>
    <source>
        <strain evidence="3 5">UMB0186</strain>
    </source>
</reference>
<reference evidence="4 6" key="2">
    <citation type="submission" date="2019-11" db="EMBL/GenBank/DDBJ databases">
        <title>FDA dAtabase for Regulatory Grade micrObial Sequences (FDA-ARGOS): Supporting development and validation of Infectious Disease Dx tests.</title>
        <authorList>
            <person name="Turner S."/>
            <person name="Byrd R."/>
            <person name="Tallon L."/>
            <person name="Sadzewicz L."/>
            <person name="Vavikolanu K."/>
            <person name="Mehta A."/>
            <person name="Aluvathingal J."/>
            <person name="Nadendla S."/>
            <person name="Myers T."/>
            <person name="Yan Y."/>
            <person name="Sichtig H."/>
        </authorList>
    </citation>
    <scope>NUCLEOTIDE SEQUENCE [LARGE SCALE GENOMIC DNA]</scope>
    <source>
        <strain evidence="4 6">FDAARGOS_742</strain>
    </source>
</reference>
<organism evidence="3 5">
    <name type="scientific">Gemella sanguinis</name>
    <dbReference type="NCBI Taxonomy" id="84135"/>
    <lineage>
        <taxon>Bacteria</taxon>
        <taxon>Bacillati</taxon>
        <taxon>Bacillota</taxon>
        <taxon>Bacilli</taxon>
        <taxon>Bacillales</taxon>
        <taxon>Gemellaceae</taxon>
        <taxon>Gemella</taxon>
    </lineage>
</organism>
<dbReference type="Proteomes" id="UP000427636">
    <property type="component" value="Chromosome"/>
</dbReference>
<proteinExistence type="predicted"/>
<evidence type="ECO:0000256" key="2">
    <source>
        <dbReference type="SAM" id="SignalP"/>
    </source>
</evidence>
<keyword evidence="6" id="KW-1185">Reference proteome</keyword>
<dbReference type="GeneID" id="84802569"/>
<evidence type="ECO:0008006" key="7">
    <source>
        <dbReference type="Google" id="ProtNLM"/>
    </source>
</evidence>
<dbReference type="RefSeq" id="WP_016359683.1">
    <property type="nucleotide sequence ID" value="NZ_CP046313.1"/>
</dbReference>
<evidence type="ECO:0000313" key="6">
    <source>
        <dbReference type="Proteomes" id="UP000427636"/>
    </source>
</evidence>
<dbReference type="AlphaFoldDB" id="A0A2N6SDY8"/>
<dbReference type="Proteomes" id="UP000235670">
    <property type="component" value="Unassembled WGS sequence"/>
</dbReference>
<feature type="region of interest" description="Disordered" evidence="1">
    <location>
        <begin position="22"/>
        <end position="41"/>
    </location>
</feature>
<evidence type="ECO:0000313" key="5">
    <source>
        <dbReference type="Proteomes" id="UP000235670"/>
    </source>
</evidence>
<keyword evidence="2" id="KW-0732">Signal</keyword>
<protein>
    <recommendedName>
        <fullName evidence="7">Lipoprotein</fullName>
    </recommendedName>
</protein>
<gene>
    <name evidence="3" type="ORF">CJ218_05975</name>
    <name evidence="4" type="ORF">FOC50_04855</name>
</gene>
<evidence type="ECO:0000313" key="3">
    <source>
        <dbReference type="EMBL" id="PMC52140.1"/>
    </source>
</evidence>
<evidence type="ECO:0000313" key="4">
    <source>
        <dbReference type="EMBL" id="QGS07633.1"/>
    </source>
</evidence>
<dbReference type="PROSITE" id="PS51257">
    <property type="entry name" value="PROKAR_LIPOPROTEIN"/>
    <property type="match status" value="1"/>
</dbReference>
<dbReference type="STRING" id="84135.GCA_001052115_01081"/>
<sequence>MKKQLLLTVAIAVLSGTTLGCAQNKKDNNNQPTTQETKKELSNEEIVKTALNNFPKDNNLELDSKLTLDAQVGAEHNSLNILSDIKIDEKGNILKNSSKQETSTEGNSNEKKQVFLKKIDSGYEKFDVVDGKLVAKKIEDDADFLSALDLFFKRSSIFDLVLDKNYEKNDTKLTFTGKIKFSEIKEKFKLSDEDMLIDGNVDLSQINIPFSLVIDTNTNEITTITVDMKTPMNEIIKANLEKEKDSMEKQEYAVAKQLLEAISKDSKGEYVITRKTNKIDEIKFN</sequence>
<accession>A0A2N6SDY8</accession>